<dbReference type="OrthoDB" id="3365224at2759"/>
<dbReference type="InterPro" id="IPR039931">
    <property type="entry name" value="EEIG1/2-like"/>
</dbReference>
<feature type="compositionally biased region" description="Polar residues" evidence="1">
    <location>
        <begin position="270"/>
        <end position="290"/>
    </location>
</feature>
<dbReference type="PROSITE" id="PS51840">
    <property type="entry name" value="C2_NT"/>
    <property type="match status" value="1"/>
</dbReference>
<feature type="compositionally biased region" description="Basic and acidic residues" evidence="1">
    <location>
        <begin position="396"/>
        <end position="405"/>
    </location>
</feature>
<proteinExistence type="predicted"/>
<dbReference type="Pfam" id="PF10358">
    <property type="entry name" value="NT-C2"/>
    <property type="match status" value="1"/>
</dbReference>
<feature type="region of interest" description="Disordered" evidence="1">
    <location>
        <begin position="371"/>
        <end position="469"/>
    </location>
</feature>
<evidence type="ECO:0000259" key="2">
    <source>
        <dbReference type="PROSITE" id="PS51840"/>
    </source>
</evidence>
<dbReference type="Proteomes" id="UP000006968">
    <property type="component" value="Chromosome II"/>
</dbReference>
<protein>
    <submittedName>
        <fullName evidence="3">YBL086C</fullName>
    </submittedName>
</protein>
<evidence type="ECO:0000313" key="3">
    <source>
        <dbReference type="EMBL" id="EJS44611.1"/>
    </source>
</evidence>
<dbReference type="InterPro" id="IPR019448">
    <property type="entry name" value="NT-C2"/>
</dbReference>
<name>J8Q7M6_SACAR</name>
<dbReference type="PANTHER" id="PTHR21456">
    <property type="entry name" value="FAMILY WITH SEQUENCE SIMILARITY 102"/>
    <property type="match status" value="1"/>
</dbReference>
<comment type="caution">
    <text evidence="3">The sequence shown here is derived from an EMBL/GenBank/DDBJ whole genome shotgun (WGS) entry which is preliminary data.</text>
</comment>
<feature type="compositionally biased region" description="Basic and acidic residues" evidence="1">
    <location>
        <begin position="428"/>
        <end position="438"/>
    </location>
</feature>
<reference evidence="3 4" key="1">
    <citation type="journal article" date="2013" name="BMC Genomics">
        <title>High quality de novo sequencing and assembly of the Saccharomyces arboricolus genome.</title>
        <authorList>
            <person name="Liti G."/>
            <person name="Nguyen Ba A.N."/>
            <person name="Blythe M."/>
            <person name="Mueller C.A."/>
            <person name="Bergstroem A."/>
            <person name="Cubillos F.A."/>
            <person name="Dafhnis-Calas F."/>
            <person name="Khoshraftar S."/>
            <person name="Malla S."/>
            <person name="Mehta N."/>
            <person name="Siow C.C."/>
            <person name="Warringer J."/>
            <person name="Moses A.M."/>
            <person name="Louis E.J."/>
            <person name="Nieduszynski C.A."/>
        </authorList>
    </citation>
    <scope>NUCLEOTIDE SEQUENCE [LARGE SCALE GENOMIC DNA]</scope>
    <source>
        <strain evidence="4">H-6 / AS 2.3317 / CBS 10644</strain>
    </source>
</reference>
<gene>
    <name evidence="3" type="ORF">SU7_0065</name>
</gene>
<dbReference type="EMBL" id="ALIE01000014">
    <property type="protein sequence ID" value="EJS44611.1"/>
    <property type="molecule type" value="Genomic_DNA"/>
</dbReference>
<evidence type="ECO:0000256" key="1">
    <source>
        <dbReference type="SAM" id="MobiDB-lite"/>
    </source>
</evidence>
<evidence type="ECO:0000313" key="4">
    <source>
        <dbReference type="Proteomes" id="UP000006968"/>
    </source>
</evidence>
<dbReference type="HOGENOM" id="CLU_036649_0_0_1"/>
<dbReference type="AlphaFoldDB" id="J8Q7M6"/>
<sequence>MAFSHNSKAKRPKFLFDLQIKELVNIPQSSGYCFTKWRLKDGTGTSGHKLALDGEHQSASNQSRGTTKHVHVQHHRAQWNYALEKPVIVKLRLDKNGRFQKKSLVLEVYFEFADGNSSFNPNSSPNVKMKKITSTNTNTTALMATGSNSYSQKITGKLLLGTVDIDITEYVKEDEIPITNRFLLKHSKVNSIINVSLQLRLVRGSYEDFNISKSFTNDQLAAFRPGINTILDNASELSSPTSTTNQTLPNYTFSNTNGNGTPAAKPNASGIGNSTSIKSPTSTNNRTSGVATKPGLSATISSSMTPLVESLYQKTFKLPWDPRPGEFTPRECVEDILQGGNGWAKNEKGINLIDLQALRLNEMEEDYYNPTFGKNTGNKASNWPPNPNDDGYSTMGKREYLEKKQNWSHMSRAQRAKLRTHEDDDDHENTANDEKSNDSNDVIEDNNPTDFLTDRIRENKSWSIATPTG</sequence>
<keyword evidence="4" id="KW-1185">Reference proteome</keyword>
<feature type="domain" description="C2 NT-type" evidence="2">
    <location>
        <begin position="4"/>
        <end position="201"/>
    </location>
</feature>
<feature type="compositionally biased region" description="Polar residues" evidence="1">
    <location>
        <begin position="372"/>
        <end position="383"/>
    </location>
</feature>
<organism evidence="3 4">
    <name type="scientific">Saccharomyces arboricola (strain H-6 / AS 2.3317 / CBS 10644)</name>
    <name type="common">Yeast</name>
    <dbReference type="NCBI Taxonomy" id="1160507"/>
    <lineage>
        <taxon>Eukaryota</taxon>
        <taxon>Fungi</taxon>
        <taxon>Dikarya</taxon>
        <taxon>Ascomycota</taxon>
        <taxon>Saccharomycotina</taxon>
        <taxon>Saccharomycetes</taxon>
        <taxon>Saccharomycetales</taxon>
        <taxon>Saccharomycetaceae</taxon>
        <taxon>Saccharomyces</taxon>
    </lineage>
</organism>
<dbReference type="PANTHER" id="PTHR21456:SF1">
    <property type="entry name" value="C2 NT-TYPE DOMAIN-CONTAINING PROTEIN"/>
    <property type="match status" value="1"/>
</dbReference>
<accession>J8Q7M6</accession>
<feature type="region of interest" description="Disordered" evidence="1">
    <location>
        <begin position="255"/>
        <end position="297"/>
    </location>
</feature>